<name>A0A8D8Q274_9HEMI</name>
<dbReference type="EMBL" id="HBUF01257485">
    <property type="protein sequence ID" value="CAG6681914.1"/>
    <property type="molecule type" value="Transcribed_RNA"/>
</dbReference>
<feature type="region of interest" description="Disordered" evidence="5">
    <location>
        <begin position="1"/>
        <end position="49"/>
    </location>
</feature>
<dbReference type="EMBL" id="HBUF01257486">
    <property type="protein sequence ID" value="CAG6681915.1"/>
    <property type="molecule type" value="Transcribed_RNA"/>
</dbReference>
<organism evidence="7">
    <name type="scientific">Cacopsylla melanoneura</name>
    <dbReference type="NCBI Taxonomy" id="428564"/>
    <lineage>
        <taxon>Eukaryota</taxon>
        <taxon>Metazoa</taxon>
        <taxon>Ecdysozoa</taxon>
        <taxon>Arthropoda</taxon>
        <taxon>Hexapoda</taxon>
        <taxon>Insecta</taxon>
        <taxon>Pterygota</taxon>
        <taxon>Neoptera</taxon>
        <taxon>Paraneoptera</taxon>
        <taxon>Hemiptera</taxon>
        <taxon>Sternorrhyncha</taxon>
        <taxon>Psylloidea</taxon>
        <taxon>Psyllidae</taxon>
        <taxon>Psyllinae</taxon>
        <taxon>Cacopsylla</taxon>
    </lineage>
</organism>
<dbReference type="SMART" id="SM00398">
    <property type="entry name" value="HMG"/>
    <property type="match status" value="1"/>
</dbReference>
<feature type="DNA-binding region" description="HMG box" evidence="4">
    <location>
        <begin position="49"/>
        <end position="117"/>
    </location>
</feature>
<evidence type="ECO:0000256" key="4">
    <source>
        <dbReference type="PROSITE-ProRule" id="PRU00267"/>
    </source>
</evidence>
<sequence>MVPQGGELLRVDSPSSSGQPLFGSQVIDKNSMTPYSDATQTKKNNPNHIKRPMNAFMVWSQMERRKICEIQPDMHNAEISKRLGKRWKLLSDVERQPFIDEAEKLRLLHLQEYPDYKYRPRKKTVKQSPGSPSSPLSLNKSIGSPTVVKSKYKAASAAGGKSMKQIKTNLDNSDSFILHRNHIIHTDQLSTRIDHNKLKVKLKIDRKLKDSLLVKKQYQPINQSFYVEGVDSLPTSPNKPGSNDIPNSPESANFYNDFEEAFESNQTTAAPHIAPGQKRIKVLIPRTSNKNINREAFTSINTIKSFSRSEDTFAPLQPRNQFTPLDSVVNNTNLIVKTIHNKLFQDSQQLIQSANSVDLAGDWGKLPEMNDVGMSKNSSSNSVTTYPRSFDKQWAIDPSLDDDDYIFIKNEYDDQRKWTKINEDDYIVDVDDYLIKSEPGVDLGEEIVIKSEYATNPNDILLPGQDIAMTDCAQDNELLLRTTAKLNNSILVSTLGDDSDLLHCNLNQSSEPSLTILTHSQSDATINPSVTDLDLLTYSDLLQSQSSDTFDDFDMTSTSALCDIMNTNSSNSTSSQFNYNLIC</sequence>
<evidence type="ECO:0000313" key="7">
    <source>
        <dbReference type="EMBL" id="CAG6623767.1"/>
    </source>
</evidence>
<dbReference type="AlphaFoldDB" id="A0A8D8Q274"/>
<dbReference type="SUPFAM" id="SSF47095">
    <property type="entry name" value="HMG-box"/>
    <property type="match status" value="1"/>
</dbReference>
<keyword evidence="3 4" id="KW-0539">Nucleus</keyword>
<evidence type="ECO:0000256" key="3">
    <source>
        <dbReference type="ARBA" id="ARBA00023242"/>
    </source>
</evidence>
<dbReference type="Gene3D" id="1.10.30.10">
    <property type="entry name" value="High mobility group box domain"/>
    <property type="match status" value="1"/>
</dbReference>
<dbReference type="InterPro" id="IPR036910">
    <property type="entry name" value="HMG_box_dom_sf"/>
</dbReference>
<dbReference type="InterPro" id="IPR050140">
    <property type="entry name" value="SRY-related_HMG-box_TF-like"/>
</dbReference>
<feature type="compositionally biased region" description="Low complexity" evidence="5">
    <location>
        <begin position="128"/>
        <end position="138"/>
    </location>
</feature>
<evidence type="ECO:0000256" key="5">
    <source>
        <dbReference type="SAM" id="MobiDB-lite"/>
    </source>
</evidence>
<dbReference type="FunFam" id="1.10.30.10:FF:000007">
    <property type="entry name" value="Transcription factor SOX"/>
    <property type="match status" value="1"/>
</dbReference>
<dbReference type="GO" id="GO:0030182">
    <property type="term" value="P:neuron differentiation"/>
    <property type="evidence" value="ECO:0007669"/>
    <property type="project" value="TreeGrafter"/>
</dbReference>
<evidence type="ECO:0000256" key="2">
    <source>
        <dbReference type="ARBA" id="ARBA00023125"/>
    </source>
</evidence>
<protein>
    <submittedName>
        <fullName evidence="7">Transcription factor SOX-14</fullName>
    </submittedName>
</protein>
<reference evidence="7" key="1">
    <citation type="submission" date="2021-05" db="EMBL/GenBank/DDBJ databases">
        <authorList>
            <person name="Alioto T."/>
            <person name="Alioto T."/>
            <person name="Gomez Garrido J."/>
        </authorList>
    </citation>
    <scope>NUCLEOTIDE SEQUENCE</scope>
</reference>
<evidence type="ECO:0000256" key="1">
    <source>
        <dbReference type="ARBA" id="ARBA00004123"/>
    </source>
</evidence>
<keyword evidence="2 4" id="KW-0238">DNA-binding</keyword>
<feature type="region of interest" description="Disordered" evidence="5">
    <location>
        <begin position="119"/>
        <end position="142"/>
    </location>
</feature>
<accession>A0A8D8Q274</accession>
<dbReference type="GO" id="GO:0000978">
    <property type="term" value="F:RNA polymerase II cis-regulatory region sequence-specific DNA binding"/>
    <property type="evidence" value="ECO:0007669"/>
    <property type="project" value="TreeGrafter"/>
</dbReference>
<dbReference type="GO" id="GO:0007420">
    <property type="term" value="P:brain development"/>
    <property type="evidence" value="ECO:0007669"/>
    <property type="project" value="TreeGrafter"/>
</dbReference>
<dbReference type="EMBL" id="HBUF01055679">
    <property type="protein sequence ID" value="CAG6623766.1"/>
    <property type="molecule type" value="Transcribed_RNA"/>
</dbReference>
<proteinExistence type="predicted"/>
<dbReference type="PROSITE" id="PS50118">
    <property type="entry name" value="HMG_BOX_2"/>
    <property type="match status" value="1"/>
</dbReference>
<feature type="compositionally biased region" description="Polar residues" evidence="5">
    <location>
        <begin position="27"/>
        <end position="47"/>
    </location>
</feature>
<dbReference type="GO" id="GO:0000122">
    <property type="term" value="P:negative regulation of transcription by RNA polymerase II"/>
    <property type="evidence" value="ECO:0007669"/>
    <property type="project" value="TreeGrafter"/>
</dbReference>
<dbReference type="EMBL" id="HBUF01055680">
    <property type="protein sequence ID" value="CAG6623767.1"/>
    <property type="molecule type" value="Transcribed_RNA"/>
</dbReference>
<comment type="subcellular location">
    <subcellularLocation>
        <location evidence="1">Nucleus</location>
    </subcellularLocation>
</comment>
<dbReference type="GO" id="GO:0005634">
    <property type="term" value="C:nucleus"/>
    <property type="evidence" value="ECO:0007669"/>
    <property type="project" value="UniProtKB-SubCell"/>
</dbReference>
<dbReference type="PANTHER" id="PTHR10270">
    <property type="entry name" value="SOX TRANSCRIPTION FACTOR"/>
    <property type="match status" value="1"/>
</dbReference>
<dbReference type="CDD" id="cd22029">
    <property type="entry name" value="HMG-box_SoxC"/>
    <property type="match status" value="1"/>
</dbReference>
<dbReference type="PANTHER" id="PTHR10270:SF323">
    <property type="entry name" value="TRANSCRIPTION FACTOR SOX-14-RELATED"/>
    <property type="match status" value="1"/>
</dbReference>
<feature type="domain" description="HMG box" evidence="6">
    <location>
        <begin position="49"/>
        <end position="117"/>
    </location>
</feature>
<dbReference type="GO" id="GO:0001228">
    <property type="term" value="F:DNA-binding transcription activator activity, RNA polymerase II-specific"/>
    <property type="evidence" value="ECO:0007669"/>
    <property type="project" value="TreeGrafter"/>
</dbReference>
<dbReference type="InterPro" id="IPR009071">
    <property type="entry name" value="HMG_box_dom"/>
</dbReference>
<dbReference type="Pfam" id="PF00505">
    <property type="entry name" value="HMG_box"/>
    <property type="match status" value="1"/>
</dbReference>
<evidence type="ECO:0000259" key="6">
    <source>
        <dbReference type="PROSITE" id="PS50118"/>
    </source>
</evidence>